<evidence type="ECO:0000313" key="4">
    <source>
        <dbReference type="Proteomes" id="UP000199771"/>
    </source>
</evidence>
<dbReference type="PANTHER" id="PTHR42860">
    <property type="entry name" value="VITAMIN B12-BINDING PROTEIN"/>
    <property type="match status" value="1"/>
</dbReference>
<dbReference type="PROSITE" id="PS50983">
    <property type="entry name" value="FE_B12_PBP"/>
    <property type="match status" value="1"/>
</dbReference>
<dbReference type="InterPro" id="IPR051030">
    <property type="entry name" value="Vitamin_B12-ABC_binding"/>
</dbReference>
<reference evidence="3 4" key="1">
    <citation type="submission" date="2016-10" db="EMBL/GenBank/DDBJ databases">
        <authorList>
            <person name="de Groot N.N."/>
        </authorList>
    </citation>
    <scope>NUCLEOTIDE SEQUENCE [LARGE SCALE GENOMIC DNA]</scope>
    <source>
        <strain evidence="3 4">DSM 23609</strain>
    </source>
</reference>
<evidence type="ECO:0000259" key="2">
    <source>
        <dbReference type="PROSITE" id="PS50983"/>
    </source>
</evidence>
<name>A0A1I2K4B3_9GAMM</name>
<dbReference type="NCBIfam" id="NF038402">
    <property type="entry name" value="TroA_like"/>
    <property type="match status" value="1"/>
</dbReference>
<protein>
    <submittedName>
        <fullName evidence="3">Iron complex transport system substrate-binding protein</fullName>
    </submittedName>
</protein>
<dbReference type="Gene3D" id="3.40.50.1980">
    <property type="entry name" value="Nitrogenase molybdenum iron protein domain"/>
    <property type="match status" value="2"/>
</dbReference>
<evidence type="ECO:0000313" key="3">
    <source>
        <dbReference type="EMBL" id="SFF61169.1"/>
    </source>
</evidence>
<dbReference type="RefSeq" id="WP_234981615.1">
    <property type="nucleotide sequence ID" value="NZ_FOOC01000012.1"/>
</dbReference>
<sequence length="266" mass="28481">MSVRVVSHTCSNTEIVCALGCADRLVAIDSDSDFPPEIVAGLPKLGRDLDIDVGAVAALRPDLVLTSLTVPGHERIVTTLQALGLPCLVIDPQSLDDVFASIRTIAGALGVPERGERLVREMDAAMPALSVPADAPPLLVEWWPKPVIGAARRSWVHDLIERAGGRNALAAFDAKSVTVDTDALAAVAPNAIVMSWCGVRPEKYRAEVVLRRAGWQDVPAVRHGRVYGVSEAFLGRPGPRLVEGYRALRRIVVTVLAEDAARRRAG</sequence>
<feature type="domain" description="Fe/B12 periplasmic-binding" evidence="2">
    <location>
        <begin position="4"/>
        <end position="259"/>
    </location>
</feature>
<evidence type="ECO:0000256" key="1">
    <source>
        <dbReference type="ARBA" id="ARBA00022729"/>
    </source>
</evidence>
<dbReference type="AlphaFoldDB" id="A0A1I2K4B3"/>
<gene>
    <name evidence="3" type="ORF">SAMN04488120_11244</name>
</gene>
<dbReference type="InterPro" id="IPR002491">
    <property type="entry name" value="ABC_transptr_periplasmic_BD"/>
</dbReference>
<dbReference type="EMBL" id="FOOC01000012">
    <property type="protein sequence ID" value="SFF61169.1"/>
    <property type="molecule type" value="Genomic_DNA"/>
</dbReference>
<proteinExistence type="predicted"/>
<dbReference type="InterPro" id="IPR054828">
    <property type="entry name" value="Vit_B12_bind_prot"/>
</dbReference>
<dbReference type="Proteomes" id="UP000199771">
    <property type="component" value="Unassembled WGS sequence"/>
</dbReference>
<keyword evidence="1" id="KW-0732">Signal</keyword>
<accession>A0A1I2K4B3</accession>
<dbReference type="STRING" id="1076937.SAMN04488120_11244"/>
<dbReference type="Pfam" id="PF01497">
    <property type="entry name" value="Peripla_BP_2"/>
    <property type="match status" value="1"/>
</dbReference>
<dbReference type="SUPFAM" id="SSF53807">
    <property type="entry name" value="Helical backbone' metal receptor"/>
    <property type="match status" value="1"/>
</dbReference>
<keyword evidence="4" id="KW-1185">Reference proteome</keyword>
<organism evidence="3 4">
    <name type="scientific">Fontimonas thermophila</name>
    <dbReference type="NCBI Taxonomy" id="1076937"/>
    <lineage>
        <taxon>Bacteria</taxon>
        <taxon>Pseudomonadati</taxon>
        <taxon>Pseudomonadota</taxon>
        <taxon>Gammaproteobacteria</taxon>
        <taxon>Nevskiales</taxon>
        <taxon>Nevskiaceae</taxon>
        <taxon>Fontimonas</taxon>
    </lineage>
</organism>
<dbReference type="PANTHER" id="PTHR42860:SF2">
    <property type="entry name" value="BLL4160 PROTEIN"/>
    <property type="match status" value="1"/>
</dbReference>